<dbReference type="Proteomes" id="UP000652761">
    <property type="component" value="Unassembled WGS sequence"/>
</dbReference>
<evidence type="ECO:0000313" key="1">
    <source>
        <dbReference type="EMBL" id="MQM20439.1"/>
    </source>
</evidence>
<dbReference type="AlphaFoldDB" id="A0A843XLB4"/>
<organism evidence="1 2">
    <name type="scientific">Colocasia esculenta</name>
    <name type="common">Wild taro</name>
    <name type="synonym">Arum esculentum</name>
    <dbReference type="NCBI Taxonomy" id="4460"/>
    <lineage>
        <taxon>Eukaryota</taxon>
        <taxon>Viridiplantae</taxon>
        <taxon>Streptophyta</taxon>
        <taxon>Embryophyta</taxon>
        <taxon>Tracheophyta</taxon>
        <taxon>Spermatophyta</taxon>
        <taxon>Magnoliopsida</taxon>
        <taxon>Liliopsida</taxon>
        <taxon>Araceae</taxon>
        <taxon>Aroideae</taxon>
        <taxon>Colocasieae</taxon>
        <taxon>Colocasia</taxon>
    </lineage>
</organism>
<keyword evidence="2" id="KW-1185">Reference proteome</keyword>
<name>A0A843XLB4_COLES</name>
<comment type="caution">
    <text evidence="1">The sequence shown here is derived from an EMBL/GenBank/DDBJ whole genome shotgun (WGS) entry which is preliminary data.</text>
</comment>
<proteinExistence type="predicted"/>
<evidence type="ECO:0000313" key="2">
    <source>
        <dbReference type="Proteomes" id="UP000652761"/>
    </source>
</evidence>
<reference evidence="1" key="1">
    <citation type="submission" date="2017-07" db="EMBL/GenBank/DDBJ databases">
        <title>Taro Niue Genome Assembly and Annotation.</title>
        <authorList>
            <person name="Atibalentja N."/>
            <person name="Keating K."/>
            <person name="Fields C.J."/>
        </authorList>
    </citation>
    <scope>NUCLEOTIDE SEQUENCE</scope>
    <source>
        <strain evidence="1">Niue_2</strain>
        <tissue evidence="1">Leaf</tissue>
    </source>
</reference>
<feature type="non-terminal residue" evidence="1">
    <location>
        <position position="79"/>
    </location>
</feature>
<sequence length="79" mass="8818">MTSMQRRDSRSTWASCCRTRAITLTVLGSSTRIWGLAQTGWRRHARRTAHTKARRDGAAGICAWERMAARVGGDVARTN</sequence>
<gene>
    <name evidence="1" type="ORF">Taro_053458</name>
</gene>
<accession>A0A843XLB4</accession>
<protein>
    <submittedName>
        <fullName evidence="1">Uncharacterized protein</fullName>
    </submittedName>
</protein>
<dbReference type="EMBL" id="NMUH01009819">
    <property type="protein sequence ID" value="MQM20439.1"/>
    <property type="molecule type" value="Genomic_DNA"/>
</dbReference>